<protein>
    <submittedName>
        <fullName evidence="1">DUF4432 family protein</fullName>
    </submittedName>
</protein>
<gene>
    <name evidence="1" type="ORF">ACFQ2I_22135</name>
</gene>
<name>A0ABW3HX90_9BACL</name>
<dbReference type="InterPro" id="IPR014718">
    <property type="entry name" value="GH-type_carb-bd"/>
</dbReference>
<dbReference type="InterPro" id="IPR027839">
    <property type="entry name" value="DUF4432"/>
</dbReference>
<reference evidence="2" key="1">
    <citation type="journal article" date="2019" name="Int. J. Syst. Evol. Microbiol.">
        <title>The Global Catalogue of Microorganisms (GCM) 10K type strain sequencing project: providing services to taxonomists for standard genome sequencing and annotation.</title>
        <authorList>
            <consortium name="The Broad Institute Genomics Platform"/>
            <consortium name="The Broad Institute Genome Sequencing Center for Infectious Disease"/>
            <person name="Wu L."/>
            <person name="Ma J."/>
        </authorList>
    </citation>
    <scope>NUCLEOTIDE SEQUENCE [LARGE SCALE GENOMIC DNA]</scope>
    <source>
        <strain evidence="2">CCUG 59129</strain>
    </source>
</reference>
<sequence length="324" mass="37074">MRERNYGCRIVTDMTYKRHRTVMLENEKLQIWLLLDRGGEPARWLHKPSDTDFIWQTRLGFTPPHALYPDYQMTYPGGWQEMIPEVSYTHEYRGALVHRGEAAIAPWEMSVIRNDEEEVRIALAHQLRSLPLQIRKELVLRSGEATIRIDETVTNEAPVAMETNWGYHLAYGAPFLQPGAEVTFPPGAEIIHPVTGSRWPWPKAESDGEFVDLSSMAPAGTKRELLAIKAPEGRYSVHQGEDSGLGLEVRWDNEVWPYVWYWQNFAADRDAPFFRCEYNIGLEMFNVLPKLTLAEAAANGQALQLEPHGAISSWLEIEVKEGRS</sequence>
<dbReference type="EMBL" id="JBHTJZ010000070">
    <property type="protein sequence ID" value="MFD0962044.1"/>
    <property type="molecule type" value="Genomic_DNA"/>
</dbReference>
<keyword evidence="2" id="KW-1185">Reference proteome</keyword>
<dbReference type="Pfam" id="PF14486">
    <property type="entry name" value="DUF4432"/>
    <property type="match status" value="1"/>
</dbReference>
<proteinExistence type="predicted"/>
<organism evidence="1 2">
    <name type="scientific">Paenibacillus chungangensis</name>
    <dbReference type="NCBI Taxonomy" id="696535"/>
    <lineage>
        <taxon>Bacteria</taxon>
        <taxon>Bacillati</taxon>
        <taxon>Bacillota</taxon>
        <taxon>Bacilli</taxon>
        <taxon>Bacillales</taxon>
        <taxon>Paenibacillaceae</taxon>
        <taxon>Paenibacillus</taxon>
    </lineage>
</organism>
<dbReference type="RefSeq" id="WP_377568173.1">
    <property type="nucleotide sequence ID" value="NZ_JBHTJZ010000070.1"/>
</dbReference>
<dbReference type="SUPFAM" id="SSF74650">
    <property type="entry name" value="Galactose mutarotase-like"/>
    <property type="match status" value="1"/>
</dbReference>
<dbReference type="Proteomes" id="UP001596989">
    <property type="component" value="Unassembled WGS sequence"/>
</dbReference>
<dbReference type="InterPro" id="IPR011013">
    <property type="entry name" value="Gal_mutarotase_sf_dom"/>
</dbReference>
<dbReference type="Gene3D" id="2.70.98.10">
    <property type="match status" value="1"/>
</dbReference>
<evidence type="ECO:0000313" key="1">
    <source>
        <dbReference type="EMBL" id="MFD0962044.1"/>
    </source>
</evidence>
<accession>A0ABW3HX90</accession>
<evidence type="ECO:0000313" key="2">
    <source>
        <dbReference type="Proteomes" id="UP001596989"/>
    </source>
</evidence>
<comment type="caution">
    <text evidence="1">The sequence shown here is derived from an EMBL/GenBank/DDBJ whole genome shotgun (WGS) entry which is preliminary data.</text>
</comment>